<accession>A0A5C4N3J5</accession>
<sequence length="109" mass="11675">MVDAPALAALLEEERRLILDGSWGDLQALAQHKAAGLDALRHAEPEELAPLARSLSRNQALLAAAIEGVREALRRRAALAAARKGLVTYNAQGTRAEVPVAPPRIERKA</sequence>
<keyword evidence="1" id="KW-0966">Cell projection</keyword>
<dbReference type="EMBL" id="VDFU01000004">
    <property type="protein sequence ID" value="TNC51555.1"/>
    <property type="molecule type" value="Genomic_DNA"/>
</dbReference>
<keyword evidence="1" id="KW-0282">Flagellum</keyword>
<keyword evidence="2" id="KW-1185">Reference proteome</keyword>
<reference evidence="1 2" key="1">
    <citation type="submission" date="2019-06" db="EMBL/GenBank/DDBJ databases">
        <title>YIM 131921 draft genome.</title>
        <authorList>
            <person name="Jiang L."/>
        </authorList>
    </citation>
    <scope>NUCLEOTIDE SEQUENCE [LARGE SCALE GENOMIC DNA]</scope>
    <source>
        <strain evidence="1 2">YIM 131921</strain>
    </source>
</reference>
<comment type="caution">
    <text evidence="1">The sequence shown here is derived from an EMBL/GenBank/DDBJ whole genome shotgun (WGS) entry which is preliminary data.</text>
</comment>
<gene>
    <name evidence="1" type="ORF">FHG66_05170</name>
</gene>
<evidence type="ECO:0000313" key="2">
    <source>
        <dbReference type="Proteomes" id="UP000305887"/>
    </source>
</evidence>
<keyword evidence="1" id="KW-0969">Cilium</keyword>
<dbReference type="AlphaFoldDB" id="A0A5C4N3J5"/>
<organism evidence="1 2">
    <name type="scientific">Rubellimicrobium rubrum</name>
    <dbReference type="NCBI Taxonomy" id="2585369"/>
    <lineage>
        <taxon>Bacteria</taxon>
        <taxon>Pseudomonadati</taxon>
        <taxon>Pseudomonadota</taxon>
        <taxon>Alphaproteobacteria</taxon>
        <taxon>Rhodobacterales</taxon>
        <taxon>Roseobacteraceae</taxon>
        <taxon>Rubellimicrobium</taxon>
    </lineage>
</organism>
<dbReference type="Proteomes" id="UP000305887">
    <property type="component" value="Unassembled WGS sequence"/>
</dbReference>
<dbReference type="RefSeq" id="WP_139075660.1">
    <property type="nucleotide sequence ID" value="NZ_VDFU01000004.1"/>
</dbReference>
<proteinExistence type="predicted"/>
<protein>
    <submittedName>
        <fullName evidence="1">Flagellar protein FlgN</fullName>
    </submittedName>
</protein>
<evidence type="ECO:0000313" key="1">
    <source>
        <dbReference type="EMBL" id="TNC51555.1"/>
    </source>
</evidence>
<name>A0A5C4N3J5_9RHOB</name>